<dbReference type="RefSeq" id="XP_014159020.1">
    <property type="nucleotide sequence ID" value="XM_014303545.1"/>
</dbReference>
<organism evidence="3 4">
    <name type="scientific">Sphaeroforma arctica JP610</name>
    <dbReference type="NCBI Taxonomy" id="667725"/>
    <lineage>
        <taxon>Eukaryota</taxon>
        <taxon>Ichthyosporea</taxon>
        <taxon>Ichthyophonida</taxon>
        <taxon>Sphaeroforma</taxon>
    </lineage>
</organism>
<name>A0A0L0GA55_9EUKA</name>
<evidence type="ECO:0000256" key="1">
    <source>
        <dbReference type="ARBA" id="ARBA00006126"/>
    </source>
</evidence>
<dbReference type="GO" id="GO:0032970">
    <property type="term" value="P:regulation of actin filament-based process"/>
    <property type="evidence" value="ECO:0007669"/>
    <property type="project" value="TreeGrafter"/>
</dbReference>
<feature type="domain" description="Costars" evidence="2">
    <location>
        <begin position="3"/>
        <end position="82"/>
    </location>
</feature>
<dbReference type="eggNOG" id="KOG3376">
    <property type="taxonomic scope" value="Eukaryota"/>
</dbReference>
<dbReference type="Pfam" id="PF14705">
    <property type="entry name" value="Costars"/>
    <property type="match status" value="1"/>
</dbReference>
<dbReference type="OrthoDB" id="9871914at2759"/>
<dbReference type="PANTHER" id="PTHR46334:SF1">
    <property type="entry name" value="COSTARS FAMILY PROTEIN ABRACL"/>
    <property type="match status" value="1"/>
</dbReference>
<dbReference type="GeneID" id="25903177"/>
<dbReference type="InterPro" id="IPR044302">
    <property type="entry name" value="Costars"/>
</dbReference>
<dbReference type="Gene3D" id="1.10.10.1540">
    <property type="entry name" value="Costar domain"/>
    <property type="match status" value="1"/>
</dbReference>
<keyword evidence="4" id="KW-1185">Reference proteome</keyword>
<dbReference type="Proteomes" id="UP000054560">
    <property type="component" value="Unassembled WGS sequence"/>
</dbReference>
<reference evidence="3 4" key="1">
    <citation type="submission" date="2011-02" db="EMBL/GenBank/DDBJ databases">
        <title>The Genome Sequence of Sphaeroforma arctica JP610.</title>
        <authorList>
            <consortium name="The Broad Institute Genome Sequencing Platform"/>
            <person name="Russ C."/>
            <person name="Cuomo C."/>
            <person name="Young S.K."/>
            <person name="Zeng Q."/>
            <person name="Gargeya S."/>
            <person name="Alvarado L."/>
            <person name="Berlin A."/>
            <person name="Chapman S.B."/>
            <person name="Chen Z."/>
            <person name="Freedman E."/>
            <person name="Gellesch M."/>
            <person name="Goldberg J."/>
            <person name="Griggs A."/>
            <person name="Gujja S."/>
            <person name="Heilman E."/>
            <person name="Heiman D."/>
            <person name="Howarth C."/>
            <person name="Mehta T."/>
            <person name="Neiman D."/>
            <person name="Pearson M."/>
            <person name="Roberts A."/>
            <person name="Saif S."/>
            <person name="Shea T."/>
            <person name="Shenoy N."/>
            <person name="Sisk P."/>
            <person name="Stolte C."/>
            <person name="Sykes S."/>
            <person name="White J."/>
            <person name="Yandava C."/>
            <person name="Burger G."/>
            <person name="Gray M.W."/>
            <person name="Holland P.W.H."/>
            <person name="King N."/>
            <person name="Lang F.B.F."/>
            <person name="Roger A.J."/>
            <person name="Ruiz-Trillo I."/>
            <person name="Haas B."/>
            <person name="Nusbaum C."/>
            <person name="Birren B."/>
        </authorList>
    </citation>
    <scope>NUCLEOTIDE SEQUENCE [LARGE SCALE GENOMIC DNA]</scope>
    <source>
        <strain evidence="3 4">JP610</strain>
    </source>
</reference>
<dbReference type="SMART" id="SM01283">
    <property type="entry name" value="Costars"/>
    <property type="match status" value="1"/>
</dbReference>
<protein>
    <submittedName>
        <fullName evidence="3">Costars family protein WS02710_H03</fullName>
    </submittedName>
</protein>
<evidence type="ECO:0000313" key="4">
    <source>
        <dbReference type="Proteomes" id="UP000054560"/>
    </source>
</evidence>
<evidence type="ECO:0000259" key="2">
    <source>
        <dbReference type="SMART" id="SM01283"/>
    </source>
</evidence>
<proteinExistence type="inferred from homology"/>
<sequence length="86" mass="9690">MGYNVEEDLEHLITEMKRLQEGTTAEGNITVKFITLFKDDRCANLFEALAGTLKAAKKRKVIDFEGELLLQGMSDNTDIVLLKTEL</sequence>
<comment type="similarity">
    <text evidence="1">Belongs to the costars family.</text>
</comment>
<evidence type="ECO:0000313" key="3">
    <source>
        <dbReference type="EMBL" id="KNC85118.1"/>
    </source>
</evidence>
<accession>A0A0L0GA55</accession>
<dbReference type="PANTHER" id="PTHR46334">
    <property type="entry name" value="COSTARS FAMILY PROTEIN ABRACL"/>
    <property type="match status" value="1"/>
</dbReference>
<dbReference type="InterPro" id="IPR027817">
    <property type="entry name" value="Costars_dom"/>
</dbReference>
<dbReference type="AlphaFoldDB" id="A0A0L0GA55"/>
<dbReference type="EMBL" id="KQ241719">
    <property type="protein sequence ID" value="KNC85118.1"/>
    <property type="molecule type" value="Genomic_DNA"/>
</dbReference>
<dbReference type="InterPro" id="IPR038095">
    <property type="entry name" value="Costars_sf"/>
</dbReference>
<gene>
    <name evidence="3" type="ORF">SARC_02673</name>
</gene>